<dbReference type="InterPro" id="IPR001647">
    <property type="entry name" value="HTH_TetR"/>
</dbReference>
<feature type="region of interest" description="Disordered" evidence="5">
    <location>
        <begin position="1"/>
        <end position="24"/>
    </location>
</feature>
<keyword evidence="1" id="KW-0805">Transcription regulation</keyword>
<feature type="DNA-binding region" description="H-T-H motif" evidence="4">
    <location>
        <begin position="46"/>
        <end position="65"/>
    </location>
</feature>
<evidence type="ECO:0000256" key="1">
    <source>
        <dbReference type="ARBA" id="ARBA00023015"/>
    </source>
</evidence>
<dbReference type="SUPFAM" id="SSF46689">
    <property type="entry name" value="Homeodomain-like"/>
    <property type="match status" value="1"/>
</dbReference>
<dbReference type="PRINTS" id="PR00455">
    <property type="entry name" value="HTHTETR"/>
</dbReference>
<feature type="domain" description="HTH tetR-type" evidence="6">
    <location>
        <begin position="23"/>
        <end position="83"/>
    </location>
</feature>
<reference evidence="8" key="1">
    <citation type="submission" date="2016-10" db="EMBL/GenBank/DDBJ databases">
        <authorList>
            <person name="Varghese N."/>
        </authorList>
    </citation>
    <scope>NUCLEOTIDE SEQUENCE [LARGE SCALE GENOMIC DNA]</scope>
    <source>
        <strain evidence="8">92MFCol6.1</strain>
    </source>
</reference>
<evidence type="ECO:0000259" key="6">
    <source>
        <dbReference type="PROSITE" id="PS50977"/>
    </source>
</evidence>
<evidence type="ECO:0000256" key="5">
    <source>
        <dbReference type="SAM" id="MobiDB-lite"/>
    </source>
</evidence>
<dbReference type="Pfam" id="PF16925">
    <property type="entry name" value="TetR_C_13"/>
    <property type="match status" value="1"/>
</dbReference>
<dbReference type="Pfam" id="PF00440">
    <property type="entry name" value="TetR_N"/>
    <property type="match status" value="1"/>
</dbReference>
<dbReference type="SUPFAM" id="SSF48498">
    <property type="entry name" value="Tetracyclin repressor-like, C-terminal domain"/>
    <property type="match status" value="1"/>
</dbReference>
<evidence type="ECO:0000256" key="3">
    <source>
        <dbReference type="ARBA" id="ARBA00023163"/>
    </source>
</evidence>
<gene>
    <name evidence="7" type="ORF">SAMN04488690_2627</name>
</gene>
<dbReference type="InterPro" id="IPR011075">
    <property type="entry name" value="TetR_C"/>
</dbReference>
<organism evidence="7 8">
    <name type="scientific">Stenotrophomonas indicatrix</name>
    <dbReference type="NCBI Taxonomy" id="2045451"/>
    <lineage>
        <taxon>Bacteria</taxon>
        <taxon>Pseudomonadati</taxon>
        <taxon>Pseudomonadota</taxon>
        <taxon>Gammaproteobacteria</taxon>
        <taxon>Lysobacterales</taxon>
        <taxon>Lysobacteraceae</taxon>
        <taxon>Stenotrophomonas</taxon>
    </lineage>
</organism>
<proteinExistence type="predicted"/>
<keyword evidence="2 4" id="KW-0238">DNA-binding</keyword>
<protein>
    <submittedName>
        <fullName evidence="7">Transcriptional regulator, TetR family</fullName>
    </submittedName>
</protein>
<dbReference type="PANTHER" id="PTHR47506:SF6">
    <property type="entry name" value="HTH-TYPE TRANSCRIPTIONAL REPRESSOR NEMR"/>
    <property type="match status" value="1"/>
</dbReference>
<keyword evidence="3" id="KW-0804">Transcription</keyword>
<dbReference type="EMBL" id="FWEU01000003">
    <property type="protein sequence ID" value="SLM24899.1"/>
    <property type="molecule type" value="Genomic_DNA"/>
</dbReference>
<sequence>MPISSTPTPPRRGRPPKPGRGFEDTRGEMIRVGLELLTERSFSATGVDAVVKSLGVPKGSFYHYFDSKEAYGLAVLQAYDAYFCRKLDRHLLDAARDPLDRIVAFMADACNGLQRFQFRRGCLVGNLGQEVGTLPIAFRDCLLSVFNGWELRLANCLRLAQARGDLSSAADCKAIASYFWIGWEGAVLRARLEGGVAPLQIFSQCFIAGLPR</sequence>
<dbReference type="PANTHER" id="PTHR47506">
    <property type="entry name" value="TRANSCRIPTIONAL REGULATORY PROTEIN"/>
    <property type="match status" value="1"/>
</dbReference>
<dbReference type="AlphaFoldDB" id="A0A1W1GZW0"/>
<dbReference type="InterPro" id="IPR009057">
    <property type="entry name" value="Homeodomain-like_sf"/>
</dbReference>
<dbReference type="Gene3D" id="1.10.357.10">
    <property type="entry name" value="Tetracycline Repressor, domain 2"/>
    <property type="match status" value="1"/>
</dbReference>
<name>A0A1W1GZW0_9GAMM</name>
<evidence type="ECO:0000256" key="2">
    <source>
        <dbReference type="ARBA" id="ARBA00023125"/>
    </source>
</evidence>
<dbReference type="GO" id="GO:0003677">
    <property type="term" value="F:DNA binding"/>
    <property type="evidence" value="ECO:0007669"/>
    <property type="project" value="UniProtKB-UniRule"/>
</dbReference>
<accession>A0A1W1GZW0</accession>
<evidence type="ECO:0000313" key="8">
    <source>
        <dbReference type="Proteomes" id="UP000191133"/>
    </source>
</evidence>
<dbReference type="Proteomes" id="UP000191133">
    <property type="component" value="Unassembled WGS sequence"/>
</dbReference>
<evidence type="ECO:0000256" key="4">
    <source>
        <dbReference type="PROSITE-ProRule" id="PRU00335"/>
    </source>
</evidence>
<dbReference type="InterPro" id="IPR036271">
    <property type="entry name" value="Tet_transcr_reg_TetR-rel_C_sf"/>
</dbReference>
<dbReference type="PROSITE" id="PS50977">
    <property type="entry name" value="HTH_TETR_2"/>
    <property type="match status" value="1"/>
</dbReference>
<evidence type="ECO:0000313" key="7">
    <source>
        <dbReference type="EMBL" id="SLM24899.1"/>
    </source>
</evidence>